<evidence type="ECO:0000259" key="8">
    <source>
        <dbReference type="PROSITE" id="PS51462"/>
    </source>
</evidence>
<dbReference type="EMBL" id="BBYR01000024">
    <property type="protein sequence ID" value="GAP35588.1"/>
    <property type="molecule type" value="Genomic_DNA"/>
</dbReference>
<keyword evidence="5 9" id="KW-0378">Hydrolase</keyword>
<dbReference type="PROSITE" id="PS00893">
    <property type="entry name" value="NUDIX_BOX"/>
    <property type="match status" value="1"/>
</dbReference>
<dbReference type="InterPro" id="IPR000086">
    <property type="entry name" value="NUDIX_hydrolase_dom"/>
</dbReference>
<comment type="caution">
    <text evidence="9">The sequence shown here is derived from an EMBL/GenBank/DDBJ whole genome shotgun (WGS) entry which is preliminary data.</text>
</comment>
<dbReference type="STRING" id="1547922.ISF6_1361"/>
<proteinExistence type="inferred from homology"/>
<reference evidence="9 10" key="2">
    <citation type="journal article" date="2016" name="Science">
        <title>A bacterium that degrades and assimilates poly(ethylene terephthalate).</title>
        <authorList>
            <person name="Yoshida S."/>
            <person name="Hiraga K."/>
            <person name="Takehana T."/>
            <person name="Taniguchi I."/>
            <person name="Yamaji H."/>
            <person name="Maeda Y."/>
            <person name="Toyohara K."/>
            <person name="Miyamoto K."/>
            <person name="Kimura Y."/>
            <person name="Oda K."/>
        </authorList>
    </citation>
    <scope>NUCLEOTIDE SEQUENCE [LARGE SCALE GENOMIC DNA]</scope>
    <source>
        <strain evidence="10">NBRC 110686 / TISTR 2288 / 201-F6</strain>
    </source>
</reference>
<feature type="domain" description="Nudix hydrolase" evidence="8">
    <location>
        <begin position="71"/>
        <end position="206"/>
    </location>
</feature>
<dbReference type="AlphaFoldDB" id="A0A0K8NYY0"/>
<comment type="similarity">
    <text evidence="3">Belongs to the Nudix hydrolase family. NudK subfamily.</text>
</comment>
<dbReference type="Proteomes" id="UP000037660">
    <property type="component" value="Unassembled WGS sequence"/>
</dbReference>
<dbReference type="InterPro" id="IPR020084">
    <property type="entry name" value="NUDIX_hydrolase_CS"/>
</dbReference>
<accession>A0A0K8NYY0</accession>
<evidence type="ECO:0000256" key="3">
    <source>
        <dbReference type="ARBA" id="ARBA00007275"/>
    </source>
</evidence>
<gene>
    <name evidence="9" type="ORF">ISF6_1361</name>
</gene>
<dbReference type="GO" id="GO:0006753">
    <property type="term" value="P:nucleoside phosphate metabolic process"/>
    <property type="evidence" value="ECO:0007669"/>
    <property type="project" value="TreeGrafter"/>
</dbReference>
<organism evidence="9 10">
    <name type="scientific">Piscinibacter sakaiensis</name>
    <name type="common">Ideonella sakaiensis</name>
    <dbReference type="NCBI Taxonomy" id="1547922"/>
    <lineage>
        <taxon>Bacteria</taxon>
        <taxon>Pseudomonadati</taxon>
        <taxon>Pseudomonadota</taxon>
        <taxon>Betaproteobacteria</taxon>
        <taxon>Burkholderiales</taxon>
        <taxon>Sphaerotilaceae</taxon>
        <taxon>Piscinibacter</taxon>
    </lineage>
</organism>
<comment type="cofactor">
    <cofactor evidence="2">
        <name>Mg(2+)</name>
        <dbReference type="ChEBI" id="CHEBI:18420"/>
    </cofactor>
</comment>
<evidence type="ECO:0000256" key="1">
    <source>
        <dbReference type="ARBA" id="ARBA00000847"/>
    </source>
</evidence>
<comment type="catalytic activity">
    <reaction evidence="1">
        <text>GDP-alpha-D-mannose + H2O = alpha-D-mannose 1-phosphate + GMP + 2 H(+)</text>
        <dbReference type="Rhea" id="RHEA:27978"/>
        <dbReference type="ChEBI" id="CHEBI:15377"/>
        <dbReference type="ChEBI" id="CHEBI:15378"/>
        <dbReference type="ChEBI" id="CHEBI:57527"/>
        <dbReference type="ChEBI" id="CHEBI:58115"/>
        <dbReference type="ChEBI" id="CHEBI:58409"/>
    </reaction>
</comment>
<evidence type="ECO:0000313" key="10">
    <source>
        <dbReference type="Proteomes" id="UP000037660"/>
    </source>
</evidence>
<evidence type="ECO:0000256" key="2">
    <source>
        <dbReference type="ARBA" id="ARBA00001946"/>
    </source>
</evidence>
<dbReference type="InterPro" id="IPR015797">
    <property type="entry name" value="NUDIX_hydrolase-like_dom_sf"/>
</dbReference>
<evidence type="ECO:0000256" key="7">
    <source>
        <dbReference type="ARBA" id="ARBA00032272"/>
    </source>
</evidence>
<evidence type="ECO:0000256" key="6">
    <source>
        <dbReference type="ARBA" id="ARBA00032162"/>
    </source>
</evidence>
<name>A0A0K8NYY0_PISS1</name>
<dbReference type="Pfam" id="PF00293">
    <property type="entry name" value="NUDIX"/>
    <property type="match status" value="1"/>
</dbReference>
<dbReference type="RefSeq" id="WP_231638068.1">
    <property type="nucleotide sequence ID" value="NZ_BBYR01000024.1"/>
</dbReference>
<protein>
    <recommendedName>
        <fullName evidence="4">GDP-mannose pyrophosphatase</fullName>
    </recommendedName>
    <alternativeName>
        <fullName evidence="6">GDP-mannose hydrolase</fullName>
    </alternativeName>
    <alternativeName>
        <fullName evidence="7">GDPMK</fullName>
    </alternativeName>
</protein>
<sequence length="229" mass="24926">MPEALPAGIPAVEGVHGLRALPAADGAVGAGDEHLRERRLESTTVWRGRFLDIRSDRVALPDGRETGREFLLHPGAVMVVPLLDADTAVVERQFRYPMDRAMLEFPAGKLDAGEAPWQCAVRELAEETGFRAAEWARAGVLHNAIAYSNEAIEVWFARGLAPGPARPDEGEFLEVGLGRLDDLEAAARDGRLTDAKTLIGLSWWRQWREGRWPLAWQALPPGGAAAPAA</sequence>
<dbReference type="GO" id="GO:0019693">
    <property type="term" value="P:ribose phosphate metabolic process"/>
    <property type="evidence" value="ECO:0007669"/>
    <property type="project" value="TreeGrafter"/>
</dbReference>
<dbReference type="PANTHER" id="PTHR11839:SF18">
    <property type="entry name" value="NUDIX HYDROLASE DOMAIN-CONTAINING PROTEIN"/>
    <property type="match status" value="1"/>
</dbReference>
<keyword evidence="10" id="KW-1185">Reference proteome</keyword>
<dbReference type="SUPFAM" id="SSF55811">
    <property type="entry name" value="Nudix"/>
    <property type="match status" value="1"/>
</dbReference>
<evidence type="ECO:0000313" key="9">
    <source>
        <dbReference type="EMBL" id="GAP35588.1"/>
    </source>
</evidence>
<dbReference type="Gene3D" id="3.90.79.10">
    <property type="entry name" value="Nucleoside Triphosphate Pyrophosphohydrolase"/>
    <property type="match status" value="1"/>
</dbReference>
<evidence type="ECO:0000256" key="4">
    <source>
        <dbReference type="ARBA" id="ARBA00016377"/>
    </source>
</evidence>
<reference evidence="10" key="1">
    <citation type="submission" date="2015-07" db="EMBL/GenBank/DDBJ databases">
        <title>Discovery of a poly(ethylene terephthalate assimilation.</title>
        <authorList>
            <person name="Yoshida S."/>
            <person name="Hiraga K."/>
            <person name="Takehana T."/>
            <person name="Taniguchi I."/>
            <person name="Yamaji H."/>
            <person name="Maeda Y."/>
            <person name="Toyohara K."/>
            <person name="Miyamoto K."/>
            <person name="Kimura Y."/>
            <person name="Oda K."/>
        </authorList>
    </citation>
    <scope>NUCLEOTIDE SEQUENCE [LARGE SCALE GENOMIC DNA]</scope>
    <source>
        <strain evidence="10">NBRC 110686 / TISTR 2288 / 201-F6</strain>
    </source>
</reference>
<dbReference type="PROSITE" id="PS51462">
    <property type="entry name" value="NUDIX"/>
    <property type="match status" value="1"/>
</dbReference>
<dbReference type="GO" id="GO:0016787">
    <property type="term" value="F:hydrolase activity"/>
    <property type="evidence" value="ECO:0007669"/>
    <property type="project" value="UniProtKB-KW"/>
</dbReference>
<dbReference type="PANTHER" id="PTHR11839">
    <property type="entry name" value="UDP/ADP-SUGAR PYROPHOSPHATASE"/>
    <property type="match status" value="1"/>
</dbReference>
<evidence type="ECO:0000256" key="5">
    <source>
        <dbReference type="ARBA" id="ARBA00022801"/>
    </source>
</evidence>